<evidence type="ECO:0000313" key="1">
    <source>
        <dbReference type="EMBL" id="WAJ22935.1"/>
    </source>
</evidence>
<reference evidence="1" key="1">
    <citation type="submission" date="2022-11" db="EMBL/GenBank/DDBJ databases">
        <title>Lacrimispora xylanolytica sy1, complete genome.</title>
        <authorList>
            <person name="Choi S."/>
        </authorList>
    </citation>
    <scope>NUCLEOTIDE SEQUENCE</scope>
    <source>
        <strain evidence="1">Sy1</strain>
    </source>
</reference>
<dbReference type="RefSeq" id="WP_268114566.1">
    <property type="nucleotide sequence ID" value="NZ_CP113524.1"/>
</dbReference>
<dbReference type="EMBL" id="CP113524">
    <property type="protein sequence ID" value="WAJ22935.1"/>
    <property type="molecule type" value="Genomic_DNA"/>
</dbReference>
<gene>
    <name evidence="1" type="ORF">OW255_15375</name>
</gene>
<dbReference type="Pfam" id="PF20118">
    <property type="entry name" value="DUF6508"/>
    <property type="match status" value="1"/>
</dbReference>
<accession>A0ABY7A8E3</accession>
<organism evidence="1 2">
    <name type="scientific">Lacrimispora xylanolytica</name>
    <dbReference type="NCBI Taxonomy" id="29375"/>
    <lineage>
        <taxon>Bacteria</taxon>
        <taxon>Bacillati</taxon>
        <taxon>Bacillota</taxon>
        <taxon>Clostridia</taxon>
        <taxon>Lachnospirales</taxon>
        <taxon>Lachnospiraceae</taxon>
        <taxon>Lacrimispora</taxon>
    </lineage>
</organism>
<keyword evidence="2" id="KW-1185">Reference proteome</keyword>
<sequence length="141" mass="16282">MANRFEIITKYIPKLTEAQYGDWIIDKEKKGTKESPIQMPFVNYSDVVSEFLQDVYTCMDENEDMQLNRYGEILEKNGLLWETESMKDAEVSSLDAQCIMALITGAVRAERFCDGALLEFFQNGSITKWLKRLKELDSQMG</sequence>
<dbReference type="InterPro" id="IPR045425">
    <property type="entry name" value="DUF6508"/>
</dbReference>
<proteinExistence type="predicted"/>
<evidence type="ECO:0000313" key="2">
    <source>
        <dbReference type="Proteomes" id="UP001163115"/>
    </source>
</evidence>
<name>A0ABY7A8E3_9FIRM</name>
<dbReference type="Proteomes" id="UP001163115">
    <property type="component" value="Chromosome"/>
</dbReference>
<protein>
    <submittedName>
        <fullName evidence="1">DUF6508 domain-containing protein</fullName>
    </submittedName>
</protein>